<dbReference type="PANTHER" id="PTHR31212:SF4">
    <property type="entry name" value="ALPHA-KETOGLUTARATE-DEPENDENT DIOXYGENASE ALKB HOMOLOG 3"/>
    <property type="match status" value="1"/>
</dbReference>
<keyword evidence="2 4" id="KW-0863">Zinc-finger</keyword>
<evidence type="ECO:0000256" key="1">
    <source>
        <dbReference type="ARBA" id="ARBA00022723"/>
    </source>
</evidence>
<dbReference type="GO" id="GO:0051213">
    <property type="term" value="F:dioxygenase activity"/>
    <property type="evidence" value="ECO:0007669"/>
    <property type="project" value="InterPro"/>
</dbReference>
<evidence type="ECO:0008006" key="11">
    <source>
        <dbReference type="Google" id="ProtNLM"/>
    </source>
</evidence>
<dbReference type="OrthoDB" id="545910at2759"/>
<evidence type="ECO:0000313" key="10">
    <source>
        <dbReference type="Proteomes" id="UP000070501"/>
    </source>
</evidence>
<dbReference type="InterPro" id="IPR037151">
    <property type="entry name" value="AlkB-like_sf"/>
</dbReference>
<keyword evidence="3" id="KW-0862">Zinc</keyword>
<accession>A0A136J4V5</accession>
<dbReference type="SUPFAM" id="SSF51197">
    <property type="entry name" value="Clavaminate synthase-like"/>
    <property type="match status" value="1"/>
</dbReference>
<dbReference type="GO" id="GO:0008270">
    <property type="term" value="F:zinc ion binding"/>
    <property type="evidence" value="ECO:0007669"/>
    <property type="project" value="UniProtKB-KW"/>
</dbReference>
<dbReference type="AlphaFoldDB" id="A0A136J4V5"/>
<evidence type="ECO:0000256" key="5">
    <source>
        <dbReference type="SAM" id="MobiDB-lite"/>
    </source>
</evidence>
<dbReference type="InterPro" id="IPR003892">
    <property type="entry name" value="CUE"/>
</dbReference>
<dbReference type="CDD" id="cd14279">
    <property type="entry name" value="CUE"/>
    <property type="match status" value="1"/>
</dbReference>
<evidence type="ECO:0000259" key="8">
    <source>
        <dbReference type="PROSITE" id="PS51999"/>
    </source>
</evidence>
<dbReference type="Gene3D" id="2.60.120.590">
    <property type="entry name" value="Alpha-ketoglutarate-dependent dioxygenase AlkB-like"/>
    <property type="match status" value="1"/>
</dbReference>
<evidence type="ECO:0000313" key="9">
    <source>
        <dbReference type="EMBL" id="KXJ92240.1"/>
    </source>
</evidence>
<feature type="region of interest" description="Disordered" evidence="5">
    <location>
        <begin position="1"/>
        <end position="31"/>
    </location>
</feature>
<dbReference type="GO" id="GO:0043130">
    <property type="term" value="F:ubiquitin binding"/>
    <property type="evidence" value="ECO:0007669"/>
    <property type="project" value="InterPro"/>
</dbReference>
<dbReference type="InterPro" id="IPR032854">
    <property type="entry name" value="ALKBH3"/>
</dbReference>
<evidence type="ECO:0000256" key="4">
    <source>
        <dbReference type="PROSITE-ProRule" id="PRU01343"/>
    </source>
</evidence>
<dbReference type="Pfam" id="PF06839">
    <property type="entry name" value="Zn_ribbon_GRF"/>
    <property type="match status" value="1"/>
</dbReference>
<feature type="domain" description="GRF-type" evidence="8">
    <location>
        <begin position="410"/>
        <end position="455"/>
    </location>
</feature>
<evidence type="ECO:0000256" key="3">
    <source>
        <dbReference type="ARBA" id="ARBA00022833"/>
    </source>
</evidence>
<dbReference type="EMBL" id="KQ964249">
    <property type="protein sequence ID" value="KXJ92240.1"/>
    <property type="molecule type" value="Genomic_DNA"/>
</dbReference>
<feature type="domain" description="Fe2OG dioxygenase" evidence="7">
    <location>
        <begin position="283"/>
        <end position="399"/>
    </location>
</feature>
<dbReference type="InterPro" id="IPR027450">
    <property type="entry name" value="AlkB-like"/>
</dbReference>
<dbReference type="PROSITE" id="PS51471">
    <property type="entry name" value="FE2OG_OXY"/>
    <property type="match status" value="1"/>
</dbReference>
<name>A0A136J4V5_9PEZI</name>
<dbReference type="InterPro" id="IPR010666">
    <property type="entry name" value="Znf_GRF"/>
</dbReference>
<organism evidence="9 10">
    <name type="scientific">Microdochium bolleyi</name>
    <dbReference type="NCBI Taxonomy" id="196109"/>
    <lineage>
        <taxon>Eukaryota</taxon>
        <taxon>Fungi</taxon>
        <taxon>Dikarya</taxon>
        <taxon>Ascomycota</taxon>
        <taxon>Pezizomycotina</taxon>
        <taxon>Sordariomycetes</taxon>
        <taxon>Xylariomycetidae</taxon>
        <taxon>Xylariales</taxon>
        <taxon>Microdochiaceae</taxon>
        <taxon>Microdochium</taxon>
    </lineage>
</organism>
<dbReference type="Proteomes" id="UP000070501">
    <property type="component" value="Unassembled WGS sequence"/>
</dbReference>
<reference evidence="10" key="1">
    <citation type="submission" date="2016-02" db="EMBL/GenBank/DDBJ databases">
        <title>Draft genome sequence of Microdochium bolleyi, a fungal endophyte of beachgrass.</title>
        <authorList>
            <consortium name="DOE Joint Genome Institute"/>
            <person name="David A.S."/>
            <person name="May G."/>
            <person name="Haridas S."/>
            <person name="Lim J."/>
            <person name="Wang M."/>
            <person name="Labutti K."/>
            <person name="Lipzen A."/>
            <person name="Barry K."/>
            <person name="Grigoriev I.V."/>
        </authorList>
    </citation>
    <scope>NUCLEOTIDE SEQUENCE [LARGE SCALE GENOMIC DNA]</scope>
    <source>
        <strain evidence="10">J235TASD1</strain>
    </source>
</reference>
<dbReference type="GO" id="GO:0006307">
    <property type="term" value="P:DNA alkylation repair"/>
    <property type="evidence" value="ECO:0007669"/>
    <property type="project" value="InterPro"/>
</dbReference>
<feature type="domain" description="CUE" evidence="6">
    <location>
        <begin position="32"/>
        <end position="74"/>
    </location>
</feature>
<evidence type="ECO:0000256" key="2">
    <source>
        <dbReference type="ARBA" id="ARBA00022771"/>
    </source>
</evidence>
<dbReference type="InterPro" id="IPR005123">
    <property type="entry name" value="Oxoglu/Fe-dep_dioxygenase_dom"/>
</dbReference>
<proteinExistence type="predicted"/>
<keyword evidence="10" id="KW-1185">Reference proteome</keyword>
<dbReference type="PANTHER" id="PTHR31212">
    <property type="entry name" value="ALPHA-KETOGLUTARATE-DEPENDENT DIOXYGENASE ALKB HOMOLOG 3"/>
    <property type="match status" value="1"/>
</dbReference>
<evidence type="ECO:0000259" key="7">
    <source>
        <dbReference type="PROSITE" id="PS51471"/>
    </source>
</evidence>
<gene>
    <name evidence="9" type="ORF">Micbo1qcDRAFT_224411</name>
</gene>
<dbReference type="InParanoid" id="A0A136J4V5"/>
<dbReference type="STRING" id="196109.A0A136J4V5"/>
<sequence>MDAFLRGVKRKSTASPGPRLETCPQDDNEEDSTDVKLAILASLHPGFEPDVLLESLLAHDGSVEAVSASLADTDARPAPVARSGAAAVVGNQTSLRGFATTNSIVKSGITPTKKSKLLSRKGTTLRLYDPDDVAEHTPCSIIHNFLPADMANDLLREMLDESRTFEKITFKIFDNVVASPHTSTFYVETEAEQSIQKNEYYYNGSSLTVCFGPYNANPEDRDLHLWEFVLTAKYFQDVRRITPQLLRVKPLVSEAVNREIQHRIRTKYPDGRKLKYQSPDPWQPNAAFANCYNGPQEHVGYHSDQLTYLGPRAVIGSLSLGVAREFRVRKVIPRDADNNLTDDPDAEGQISIHLPHNSLLVMHSEMQELWKHSIAPAQAIDPHPIAGIRRINVTYRDYKAIFHPKYTPKCKCGIPTVLKVVQKRKENWGRYFWMCHAGNTPEGQSCSFFKWADFDDDGNPIWDVARYRRNRPSLQDTTRQCSVEAQTSPS</sequence>
<dbReference type="Pfam" id="PF13532">
    <property type="entry name" value="2OG-FeII_Oxy_2"/>
    <property type="match status" value="1"/>
</dbReference>
<dbReference type="PROSITE" id="PS51999">
    <property type="entry name" value="ZF_GRF"/>
    <property type="match status" value="1"/>
</dbReference>
<protein>
    <recommendedName>
        <fullName evidence="11">GRF zinc finger domain-containing protein</fullName>
    </recommendedName>
</protein>
<keyword evidence="1" id="KW-0479">Metal-binding</keyword>
<dbReference type="PROSITE" id="PS51140">
    <property type="entry name" value="CUE"/>
    <property type="match status" value="1"/>
</dbReference>
<evidence type="ECO:0000259" key="6">
    <source>
        <dbReference type="PROSITE" id="PS51140"/>
    </source>
</evidence>